<protein>
    <submittedName>
        <fullName evidence="6">LysR family transcriptional regulator</fullName>
    </submittedName>
</protein>
<dbReference type="RefSeq" id="WP_019470804.1">
    <property type="nucleotide sequence ID" value="NZ_CP010979.1"/>
</dbReference>
<dbReference type="SUPFAM" id="SSF53850">
    <property type="entry name" value="Periplasmic binding protein-like II"/>
    <property type="match status" value="1"/>
</dbReference>
<dbReference type="InterPro" id="IPR005119">
    <property type="entry name" value="LysR_subst-bd"/>
</dbReference>
<sequence>MKDLNDLYYFVLVVKHGGFSAASRATGIEKTLLSRHVAHLELRMGARLLHRTTRQVSLTEAGHHFYALSQPVVEGAHTAYESVEHLRREPVGLVRLSCPQVMAQTYLAPLLPSYMERYPKVRLEMSAVDREVDLFEERFDLALRSRAKIEETAGLVAKSLGTSRKILVASPRYLDRVGRPATAHALSGLETLSRPGDIHDGVGRWLLQDDEGEDVLISHQPRLITDDLRMQLEAAVNGIGVALLPEPIAVASVNSKDLEVIPSWTGATHIIHLLYPKPKGMLPSVRSLIDFLSLHLPHIFTAEDSPSSLHSDEVKSS</sequence>
<dbReference type="EMBL" id="CP010979">
    <property type="protein sequence ID" value="AJQ47139.1"/>
    <property type="molecule type" value="Genomic_DNA"/>
</dbReference>
<dbReference type="PROSITE" id="PS50931">
    <property type="entry name" value="HTH_LYSR"/>
    <property type="match status" value="1"/>
</dbReference>
<evidence type="ECO:0000256" key="1">
    <source>
        <dbReference type="ARBA" id="ARBA00009437"/>
    </source>
</evidence>
<dbReference type="Pfam" id="PF03466">
    <property type="entry name" value="LysR_substrate"/>
    <property type="match status" value="1"/>
</dbReference>
<dbReference type="AlphaFoldDB" id="A0AAU8RVP7"/>
<dbReference type="PANTHER" id="PTHR30537:SF31">
    <property type="entry name" value="TRANSCRIPTIONAL REGULATOR, LYSR FAMILY"/>
    <property type="match status" value="1"/>
</dbReference>
<evidence type="ECO:0000256" key="3">
    <source>
        <dbReference type="ARBA" id="ARBA00023125"/>
    </source>
</evidence>
<dbReference type="Gene3D" id="3.40.190.290">
    <property type="match status" value="1"/>
</dbReference>
<keyword evidence="2" id="KW-0805">Transcription regulation</keyword>
<dbReference type="InterPro" id="IPR036388">
    <property type="entry name" value="WH-like_DNA-bd_sf"/>
</dbReference>
<dbReference type="FunFam" id="1.10.10.10:FF:000001">
    <property type="entry name" value="LysR family transcriptional regulator"/>
    <property type="match status" value="1"/>
</dbReference>
<reference evidence="6 7" key="1">
    <citation type="submission" date="2015-02" db="EMBL/GenBank/DDBJ databases">
        <title>Complete Genome Sequencing of Pseudomonas putida S13.1.2.</title>
        <authorList>
            <person name="Chong T.M."/>
            <person name="Chan K.G."/>
            <person name="Dessaux Y."/>
        </authorList>
    </citation>
    <scope>NUCLEOTIDE SEQUENCE [LARGE SCALE GENOMIC DNA]</scope>
    <source>
        <strain evidence="6 7">S13.1.2</strain>
    </source>
</reference>
<dbReference type="Proteomes" id="UP000033260">
    <property type="component" value="Chromosome"/>
</dbReference>
<dbReference type="GO" id="GO:0043565">
    <property type="term" value="F:sequence-specific DNA binding"/>
    <property type="evidence" value="ECO:0007669"/>
    <property type="project" value="TreeGrafter"/>
</dbReference>
<gene>
    <name evidence="6" type="ORF">N805_07860</name>
</gene>
<dbReference type="Pfam" id="PF00126">
    <property type="entry name" value="HTH_1"/>
    <property type="match status" value="1"/>
</dbReference>
<proteinExistence type="inferred from homology"/>
<accession>A0AAU8RVP7</accession>
<dbReference type="PANTHER" id="PTHR30537">
    <property type="entry name" value="HTH-TYPE TRANSCRIPTIONAL REGULATOR"/>
    <property type="match status" value="1"/>
</dbReference>
<dbReference type="InterPro" id="IPR000847">
    <property type="entry name" value="LysR_HTH_N"/>
</dbReference>
<dbReference type="SUPFAM" id="SSF46785">
    <property type="entry name" value="Winged helix' DNA-binding domain"/>
    <property type="match status" value="1"/>
</dbReference>
<name>A0AAU8RVP7_PSEPU</name>
<dbReference type="GO" id="GO:0003700">
    <property type="term" value="F:DNA-binding transcription factor activity"/>
    <property type="evidence" value="ECO:0007669"/>
    <property type="project" value="InterPro"/>
</dbReference>
<keyword evidence="3" id="KW-0238">DNA-binding</keyword>
<feature type="domain" description="HTH lysR-type" evidence="5">
    <location>
        <begin position="1"/>
        <end position="59"/>
    </location>
</feature>
<keyword evidence="4" id="KW-0804">Transcription</keyword>
<evidence type="ECO:0000313" key="7">
    <source>
        <dbReference type="Proteomes" id="UP000033260"/>
    </source>
</evidence>
<dbReference type="InterPro" id="IPR036390">
    <property type="entry name" value="WH_DNA-bd_sf"/>
</dbReference>
<dbReference type="GO" id="GO:0006351">
    <property type="term" value="P:DNA-templated transcription"/>
    <property type="evidence" value="ECO:0007669"/>
    <property type="project" value="TreeGrafter"/>
</dbReference>
<organism evidence="6 7">
    <name type="scientific">Pseudomonas putida S13.1.2</name>
    <dbReference type="NCBI Taxonomy" id="1384061"/>
    <lineage>
        <taxon>Bacteria</taxon>
        <taxon>Pseudomonadati</taxon>
        <taxon>Pseudomonadota</taxon>
        <taxon>Gammaproteobacteria</taxon>
        <taxon>Pseudomonadales</taxon>
        <taxon>Pseudomonadaceae</taxon>
        <taxon>Pseudomonas</taxon>
    </lineage>
</organism>
<evidence type="ECO:0000313" key="6">
    <source>
        <dbReference type="EMBL" id="AJQ47139.1"/>
    </source>
</evidence>
<evidence type="ECO:0000256" key="4">
    <source>
        <dbReference type="ARBA" id="ARBA00023163"/>
    </source>
</evidence>
<dbReference type="Gene3D" id="1.10.10.10">
    <property type="entry name" value="Winged helix-like DNA-binding domain superfamily/Winged helix DNA-binding domain"/>
    <property type="match status" value="1"/>
</dbReference>
<dbReference type="InterPro" id="IPR058163">
    <property type="entry name" value="LysR-type_TF_proteobact-type"/>
</dbReference>
<evidence type="ECO:0000259" key="5">
    <source>
        <dbReference type="PROSITE" id="PS50931"/>
    </source>
</evidence>
<comment type="similarity">
    <text evidence="1">Belongs to the LysR transcriptional regulatory family.</text>
</comment>
<evidence type="ECO:0000256" key="2">
    <source>
        <dbReference type="ARBA" id="ARBA00023015"/>
    </source>
</evidence>